<feature type="compositionally biased region" description="Low complexity" evidence="1">
    <location>
        <begin position="235"/>
        <end position="251"/>
    </location>
</feature>
<sequence>MYQSKFSLSAETQNYLYDIDEDIPGPGSYETTKADIKPRVPKVSFPKSQRFKIIDPSPGVGDYNIASTTSPKKSPRRTGFGCSTKRFVPPPNFGEIDPVKYSPVHDGSDTVSRLSPSVSKSSLSLSRKDSPTTIRSPLNSMKDSPRTTMHRTAKPSKLSHLSPHLQHTYRRGFGCSQDRFKPVKTAIQHVYVPKDPYTSTPKKSSSMFKSVVPRFTKKEKKLDPFEQARIRKKISSSSSKSFASPSSSTLSLLQKRRELDKSKVRIGPVLASSSSEAYKDGPSDVTPRPGKMPHNDVSALPPQTLENPPMDGAQSEIKEHEIVPNPGQDDDSTTSTFTPPDMKVQKDGMIRDLILQRRKLLENKESL</sequence>
<evidence type="ECO:0000256" key="1">
    <source>
        <dbReference type="SAM" id="MobiDB-lite"/>
    </source>
</evidence>
<feature type="region of interest" description="Disordered" evidence="1">
    <location>
        <begin position="264"/>
        <end position="343"/>
    </location>
</feature>
<dbReference type="EMBL" id="BQXS01012418">
    <property type="protein sequence ID" value="GKT22686.1"/>
    <property type="molecule type" value="Genomic_DNA"/>
</dbReference>
<comment type="caution">
    <text evidence="2">The sequence shown here is derived from an EMBL/GenBank/DDBJ whole genome shotgun (WGS) entry which is preliminary data.</text>
</comment>
<feature type="region of interest" description="Disordered" evidence="1">
    <location>
        <begin position="223"/>
        <end position="251"/>
    </location>
</feature>
<gene>
    <name evidence="2" type="ORF">ADUPG1_012197</name>
</gene>
<reference evidence="2" key="1">
    <citation type="submission" date="2022-03" db="EMBL/GenBank/DDBJ databases">
        <title>Draft genome sequence of Aduncisulcus paluster, a free-living microaerophilic Fornicata.</title>
        <authorList>
            <person name="Yuyama I."/>
            <person name="Kume K."/>
            <person name="Tamura T."/>
            <person name="Inagaki Y."/>
            <person name="Hashimoto T."/>
        </authorList>
    </citation>
    <scope>NUCLEOTIDE SEQUENCE</scope>
    <source>
        <strain evidence="2">NY0171</strain>
    </source>
</reference>
<keyword evidence="3" id="KW-1185">Reference proteome</keyword>
<organism evidence="2 3">
    <name type="scientific">Aduncisulcus paluster</name>
    <dbReference type="NCBI Taxonomy" id="2918883"/>
    <lineage>
        <taxon>Eukaryota</taxon>
        <taxon>Metamonada</taxon>
        <taxon>Carpediemonas-like organisms</taxon>
        <taxon>Aduncisulcus</taxon>
    </lineage>
</organism>
<feature type="compositionally biased region" description="Low complexity" evidence="1">
    <location>
        <begin position="111"/>
        <end position="125"/>
    </location>
</feature>
<evidence type="ECO:0000313" key="3">
    <source>
        <dbReference type="Proteomes" id="UP001057375"/>
    </source>
</evidence>
<evidence type="ECO:0000313" key="2">
    <source>
        <dbReference type="EMBL" id="GKT22686.1"/>
    </source>
</evidence>
<feature type="region of interest" description="Disordered" evidence="1">
    <location>
        <begin position="104"/>
        <end position="160"/>
    </location>
</feature>
<accession>A0ABQ5JYM3</accession>
<feature type="region of interest" description="Disordered" evidence="1">
    <location>
        <begin position="54"/>
        <end position="86"/>
    </location>
</feature>
<dbReference type="Proteomes" id="UP001057375">
    <property type="component" value="Unassembled WGS sequence"/>
</dbReference>
<feature type="compositionally biased region" description="Polar residues" evidence="1">
    <location>
        <begin position="132"/>
        <end position="142"/>
    </location>
</feature>
<protein>
    <submittedName>
        <fullName evidence="2">Uncharacterized protein</fullName>
    </submittedName>
</protein>
<proteinExistence type="predicted"/>
<name>A0ABQ5JYM3_9EUKA</name>